<dbReference type="Gene3D" id="1.10.287.950">
    <property type="entry name" value="Methyl-accepting chemotaxis protein"/>
    <property type="match status" value="1"/>
</dbReference>
<dbReference type="Pfam" id="PF02743">
    <property type="entry name" value="dCache_1"/>
    <property type="match status" value="1"/>
</dbReference>
<dbReference type="Pfam" id="PF00015">
    <property type="entry name" value="MCPsignal"/>
    <property type="match status" value="1"/>
</dbReference>
<keyword evidence="5 10" id="KW-1133">Transmembrane helix</keyword>
<dbReference type="Proteomes" id="UP000247555">
    <property type="component" value="Unassembled WGS sequence"/>
</dbReference>
<dbReference type="CDD" id="cd12913">
    <property type="entry name" value="PDC1_MCP_like"/>
    <property type="match status" value="1"/>
</dbReference>
<evidence type="ECO:0000259" key="12">
    <source>
        <dbReference type="PROSITE" id="PS50885"/>
    </source>
</evidence>
<name>A0A318KIE7_9NEIS</name>
<dbReference type="PANTHER" id="PTHR32089">
    <property type="entry name" value="METHYL-ACCEPTING CHEMOTAXIS PROTEIN MCPB"/>
    <property type="match status" value="1"/>
</dbReference>
<evidence type="ECO:0000256" key="3">
    <source>
        <dbReference type="ARBA" id="ARBA00022500"/>
    </source>
</evidence>
<dbReference type="GO" id="GO:0006935">
    <property type="term" value="P:chemotaxis"/>
    <property type="evidence" value="ECO:0007669"/>
    <property type="project" value="UniProtKB-KW"/>
</dbReference>
<reference evidence="13 14" key="1">
    <citation type="submission" date="2018-05" db="EMBL/GenBank/DDBJ databases">
        <title>Genomic Encyclopedia of Type Strains, Phase IV (KMG-IV): sequencing the most valuable type-strain genomes for metagenomic binning, comparative biology and taxonomic classification.</title>
        <authorList>
            <person name="Goeker M."/>
        </authorList>
    </citation>
    <scope>NUCLEOTIDE SEQUENCE [LARGE SCALE GENOMIC DNA]</scope>
    <source>
        <strain evidence="13 14">DSM 29661</strain>
    </source>
</reference>
<comment type="subcellular location">
    <subcellularLocation>
        <location evidence="1">Cell membrane</location>
        <topology evidence="1">Multi-pass membrane protein</topology>
    </subcellularLocation>
</comment>
<dbReference type="GO" id="GO:0004888">
    <property type="term" value="F:transmembrane signaling receptor activity"/>
    <property type="evidence" value="ECO:0007669"/>
    <property type="project" value="InterPro"/>
</dbReference>
<dbReference type="PROSITE" id="PS50111">
    <property type="entry name" value="CHEMOTAXIS_TRANSDUC_2"/>
    <property type="match status" value="1"/>
</dbReference>
<accession>A0A318KIE7</accession>
<evidence type="ECO:0000256" key="7">
    <source>
        <dbReference type="ARBA" id="ARBA00023224"/>
    </source>
</evidence>
<dbReference type="SUPFAM" id="SSF58104">
    <property type="entry name" value="Methyl-accepting chemotaxis protein (MCP) signaling domain"/>
    <property type="match status" value="1"/>
</dbReference>
<dbReference type="InterPro" id="IPR004090">
    <property type="entry name" value="Chemotax_Me-accpt_rcpt"/>
</dbReference>
<dbReference type="PRINTS" id="PR00260">
    <property type="entry name" value="CHEMTRNSDUCR"/>
</dbReference>
<evidence type="ECO:0000256" key="6">
    <source>
        <dbReference type="ARBA" id="ARBA00023136"/>
    </source>
</evidence>
<feature type="domain" description="Methyl-accepting transducer" evidence="11">
    <location>
        <begin position="352"/>
        <end position="588"/>
    </location>
</feature>
<evidence type="ECO:0000313" key="13">
    <source>
        <dbReference type="EMBL" id="PXX75247.1"/>
    </source>
</evidence>
<dbReference type="EMBL" id="QJKI01000026">
    <property type="protein sequence ID" value="PXX75247.1"/>
    <property type="molecule type" value="Genomic_DNA"/>
</dbReference>
<dbReference type="Gene3D" id="3.30.450.20">
    <property type="entry name" value="PAS domain"/>
    <property type="match status" value="2"/>
</dbReference>
<evidence type="ECO:0000256" key="8">
    <source>
        <dbReference type="ARBA" id="ARBA00029447"/>
    </source>
</evidence>
<evidence type="ECO:0000256" key="4">
    <source>
        <dbReference type="ARBA" id="ARBA00022692"/>
    </source>
</evidence>
<dbReference type="PANTHER" id="PTHR32089:SF112">
    <property type="entry name" value="LYSOZYME-LIKE PROTEIN-RELATED"/>
    <property type="match status" value="1"/>
</dbReference>
<evidence type="ECO:0000256" key="9">
    <source>
        <dbReference type="PROSITE-ProRule" id="PRU00284"/>
    </source>
</evidence>
<evidence type="ECO:0000256" key="2">
    <source>
        <dbReference type="ARBA" id="ARBA00022475"/>
    </source>
</evidence>
<comment type="caution">
    <text evidence="13">The sequence shown here is derived from an EMBL/GenBank/DDBJ whole genome shotgun (WGS) entry which is preliminary data.</text>
</comment>
<keyword evidence="14" id="KW-1185">Reference proteome</keyword>
<dbReference type="InterPro" id="IPR003660">
    <property type="entry name" value="HAMP_dom"/>
</dbReference>
<evidence type="ECO:0000259" key="11">
    <source>
        <dbReference type="PROSITE" id="PS50111"/>
    </source>
</evidence>
<dbReference type="InterPro" id="IPR004089">
    <property type="entry name" value="MCPsignal_dom"/>
</dbReference>
<keyword evidence="7 9" id="KW-0807">Transducer</keyword>
<dbReference type="PROSITE" id="PS50885">
    <property type="entry name" value="HAMP"/>
    <property type="match status" value="1"/>
</dbReference>
<dbReference type="SUPFAM" id="SSF103190">
    <property type="entry name" value="Sensory domain-like"/>
    <property type="match status" value="1"/>
</dbReference>
<dbReference type="SMART" id="SM00304">
    <property type="entry name" value="HAMP"/>
    <property type="match status" value="2"/>
</dbReference>
<sequence>MMNSLRHRLVFFVLLVVTVLAAVLTTVAYQHTYAGAEAGVRQNIAATTANKVAFINEWVHSRQRVVGSVLPRFGHGELKPVLDQALEAGGFDDMYVGQPDKTMTQFSKATLVPAGYDPTVRPWYVAAAATEGSIASPPYIDASTKQPIITFAQGLRRNGQLVAVAGGDVTLKRVVEEVTAAQLPGNGYAFLITQDGAVIAHPAADSALKKISEVVPGLTPDSVPRDGAIHNTTLNGVKYFMVLQPVGKTGWLMGALVPHDAALAPVQHMLYTLLGVLAACIALASVAAWLGIAQLMRGLASMRDAMRSVASGSGDLTLRLPVKGNDELAEIAQAFNQFVAALQQMFTQVRQYAESLADTAEQLDRTAGQIAEDSRSQASELANTAATIEQVTVSINHIAEHVGETEALVTRSRQGSISSQDGMEAVAQEMHAVVGAIASLRSVMDGLSSKSEEIRGIVNTIHDIADQTNLLALNAAIEAARAGEQGRGFAVVADEVRKLAERTSSATVQIAGIMDQVIDQTGDAAEHVGATQQRVTQSMRHTEEAAGRVARVREHTDDIAQRMANIKMATTEQGSATHDMARSAERVNAKTQQTDGNLQQVLGTLHGLAQCGEALKALVSRFKL</sequence>
<feature type="domain" description="HAMP" evidence="12">
    <location>
        <begin position="293"/>
        <end position="347"/>
    </location>
</feature>
<evidence type="ECO:0000256" key="1">
    <source>
        <dbReference type="ARBA" id="ARBA00004651"/>
    </source>
</evidence>
<feature type="transmembrane region" description="Helical" evidence="10">
    <location>
        <begin position="269"/>
        <end position="293"/>
    </location>
</feature>
<evidence type="ECO:0000313" key="14">
    <source>
        <dbReference type="Proteomes" id="UP000247555"/>
    </source>
</evidence>
<protein>
    <submittedName>
        <fullName evidence="13">Methyl-accepting chemotaxis sensory transducer with Cache sensor</fullName>
    </submittedName>
</protein>
<dbReference type="FunFam" id="1.10.287.950:FF:000001">
    <property type="entry name" value="Methyl-accepting chemotaxis sensory transducer"/>
    <property type="match status" value="1"/>
</dbReference>
<dbReference type="SMART" id="SM00283">
    <property type="entry name" value="MA"/>
    <property type="match status" value="1"/>
</dbReference>
<dbReference type="RefSeq" id="WP_245906904.1">
    <property type="nucleotide sequence ID" value="NZ_QJKI01000026.1"/>
</dbReference>
<comment type="similarity">
    <text evidence="8">Belongs to the methyl-accepting chemotaxis (MCP) protein family.</text>
</comment>
<dbReference type="InterPro" id="IPR033479">
    <property type="entry name" value="dCache_1"/>
</dbReference>
<proteinExistence type="inferred from homology"/>
<dbReference type="GO" id="GO:0005886">
    <property type="term" value="C:plasma membrane"/>
    <property type="evidence" value="ECO:0007669"/>
    <property type="project" value="UniProtKB-SubCell"/>
</dbReference>
<dbReference type="CDD" id="cd11386">
    <property type="entry name" value="MCP_signal"/>
    <property type="match status" value="1"/>
</dbReference>
<gene>
    <name evidence="13" type="ORF">DFR34_12620</name>
</gene>
<dbReference type="Pfam" id="PF00672">
    <property type="entry name" value="HAMP"/>
    <property type="match status" value="1"/>
</dbReference>
<keyword evidence="3" id="KW-0145">Chemotaxis</keyword>
<dbReference type="AlphaFoldDB" id="A0A318KIE7"/>
<keyword evidence="6 10" id="KW-0472">Membrane</keyword>
<organism evidence="13 14">
    <name type="scientific">Rivihabitans pingtungensis</name>
    <dbReference type="NCBI Taxonomy" id="1054498"/>
    <lineage>
        <taxon>Bacteria</taxon>
        <taxon>Pseudomonadati</taxon>
        <taxon>Pseudomonadota</taxon>
        <taxon>Betaproteobacteria</taxon>
        <taxon>Neisseriales</taxon>
        <taxon>Aquaspirillaceae</taxon>
        <taxon>Rivihabitans</taxon>
    </lineage>
</organism>
<dbReference type="GO" id="GO:0007165">
    <property type="term" value="P:signal transduction"/>
    <property type="evidence" value="ECO:0007669"/>
    <property type="project" value="UniProtKB-KW"/>
</dbReference>
<keyword evidence="2" id="KW-1003">Cell membrane</keyword>
<keyword evidence="4 10" id="KW-0812">Transmembrane</keyword>
<evidence type="ECO:0000256" key="10">
    <source>
        <dbReference type="SAM" id="Phobius"/>
    </source>
</evidence>
<dbReference type="CDD" id="cd06225">
    <property type="entry name" value="HAMP"/>
    <property type="match status" value="1"/>
</dbReference>
<dbReference type="CDD" id="cd12912">
    <property type="entry name" value="PDC2_MCP_like"/>
    <property type="match status" value="1"/>
</dbReference>
<dbReference type="InterPro" id="IPR029151">
    <property type="entry name" value="Sensor-like_sf"/>
</dbReference>
<evidence type="ECO:0000256" key="5">
    <source>
        <dbReference type="ARBA" id="ARBA00022989"/>
    </source>
</evidence>